<dbReference type="Proteomes" id="UP000324897">
    <property type="component" value="Chromosome 2"/>
</dbReference>
<feature type="compositionally biased region" description="Gly residues" evidence="1">
    <location>
        <begin position="1"/>
        <end position="18"/>
    </location>
</feature>
<protein>
    <recommendedName>
        <fullName evidence="4">UBA domain-containing protein</fullName>
    </recommendedName>
</protein>
<dbReference type="Gramene" id="TVU24975">
    <property type="protein sequence ID" value="TVU24975"/>
    <property type="gene ID" value="EJB05_27447"/>
</dbReference>
<keyword evidence="3" id="KW-1185">Reference proteome</keyword>
<evidence type="ECO:0008006" key="4">
    <source>
        <dbReference type="Google" id="ProtNLM"/>
    </source>
</evidence>
<proteinExistence type="predicted"/>
<organism evidence="2 3">
    <name type="scientific">Eragrostis curvula</name>
    <name type="common">weeping love grass</name>
    <dbReference type="NCBI Taxonomy" id="38414"/>
    <lineage>
        <taxon>Eukaryota</taxon>
        <taxon>Viridiplantae</taxon>
        <taxon>Streptophyta</taxon>
        <taxon>Embryophyta</taxon>
        <taxon>Tracheophyta</taxon>
        <taxon>Spermatophyta</taxon>
        <taxon>Magnoliopsida</taxon>
        <taxon>Liliopsida</taxon>
        <taxon>Poales</taxon>
        <taxon>Poaceae</taxon>
        <taxon>PACMAD clade</taxon>
        <taxon>Chloridoideae</taxon>
        <taxon>Eragrostideae</taxon>
        <taxon>Eragrostidinae</taxon>
        <taxon>Eragrostis</taxon>
    </lineage>
</organism>
<evidence type="ECO:0000313" key="3">
    <source>
        <dbReference type="Proteomes" id="UP000324897"/>
    </source>
</evidence>
<evidence type="ECO:0000256" key="1">
    <source>
        <dbReference type="SAM" id="MobiDB-lite"/>
    </source>
</evidence>
<dbReference type="EMBL" id="RWGY01000013">
    <property type="protein sequence ID" value="TVU24975.1"/>
    <property type="molecule type" value="Genomic_DNA"/>
</dbReference>
<feature type="non-terminal residue" evidence="2">
    <location>
        <position position="1"/>
    </location>
</feature>
<accession>A0A5J9UNF2</accession>
<gene>
    <name evidence="2" type="ORF">EJB05_27447</name>
</gene>
<dbReference type="AlphaFoldDB" id="A0A5J9UNF2"/>
<dbReference type="InterPro" id="IPR009060">
    <property type="entry name" value="UBA-like_sf"/>
</dbReference>
<dbReference type="SUPFAM" id="SSF46934">
    <property type="entry name" value="UBA-like"/>
    <property type="match status" value="1"/>
</dbReference>
<evidence type="ECO:0000313" key="2">
    <source>
        <dbReference type="EMBL" id="TVU24975.1"/>
    </source>
</evidence>
<name>A0A5J9UNF2_9POAL</name>
<reference evidence="2 3" key="1">
    <citation type="journal article" date="2019" name="Sci. Rep.">
        <title>A high-quality genome of Eragrostis curvula grass provides insights into Poaceae evolution and supports new strategies to enhance forage quality.</title>
        <authorList>
            <person name="Carballo J."/>
            <person name="Santos B.A.C.M."/>
            <person name="Zappacosta D."/>
            <person name="Garbus I."/>
            <person name="Selva J.P."/>
            <person name="Gallo C.A."/>
            <person name="Diaz A."/>
            <person name="Albertini E."/>
            <person name="Caccamo M."/>
            <person name="Echenique V."/>
        </authorList>
    </citation>
    <scope>NUCLEOTIDE SEQUENCE [LARGE SCALE GENOMIC DNA]</scope>
    <source>
        <strain evidence="3">cv. Victoria</strain>
        <tissue evidence="2">Leaf</tissue>
    </source>
</reference>
<comment type="caution">
    <text evidence="2">The sequence shown here is derived from an EMBL/GenBank/DDBJ whole genome shotgun (WGS) entry which is preliminary data.</text>
</comment>
<feature type="region of interest" description="Disordered" evidence="1">
    <location>
        <begin position="1"/>
        <end position="35"/>
    </location>
</feature>
<sequence length="270" mass="29640">MDPGSGAGGAQGEGGGAGSEAWPATQRASAEEERRLAEITGRPEAEVRAALRRCSGDPATALDLLMEPGLALSLPSSSTPFVLTEPMTSELQLDESGASAGRGVQTMNQTSNAETFGDPSVLVSKASNFRKTVESLGLKHSNEYIDPFKDGYHLVSLFEEDVPVPLDEVALSYAKFCSRRSMALQNKKNHEMCHICFFELGEVSTWDKRGMLRHCKNIHKTEGYTCDKKGCAIRTTTLAEAGLHYHFCHGQRVRDWWFQYLDAPMNARVH</sequence>